<name>A0ABT7BW23_9CYAN</name>
<feature type="domain" description="Enoyl reductase (ER)" evidence="2">
    <location>
        <begin position="14"/>
        <end position="351"/>
    </location>
</feature>
<dbReference type="InterPro" id="IPR036291">
    <property type="entry name" value="NAD(P)-bd_dom_sf"/>
</dbReference>
<evidence type="ECO:0000313" key="4">
    <source>
        <dbReference type="Proteomes" id="UP001232992"/>
    </source>
</evidence>
<protein>
    <submittedName>
        <fullName evidence="3">Alcohol dehydrogenase family protein</fullName>
    </submittedName>
</protein>
<dbReference type="Gene3D" id="3.40.50.720">
    <property type="entry name" value="NAD(P)-binding Rossmann-like Domain"/>
    <property type="match status" value="1"/>
</dbReference>
<dbReference type="InterPro" id="IPR013154">
    <property type="entry name" value="ADH-like_N"/>
</dbReference>
<organism evidence="3 4">
    <name type="scientific">Roseofilum casamattae BLCC-M143</name>
    <dbReference type="NCBI Taxonomy" id="3022442"/>
    <lineage>
        <taxon>Bacteria</taxon>
        <taxon>Bacillati</taxon>
        <taxon>Cyanobacteriota</taxon>
        <taxon>Cyanophyceae</taxon>
        <taxon>Desertifilales</taxon>
        <taxon>Desertifilaceae</taxon>
        <taxon>Roseofilum</taxon>
        <taxon>Roseofilum casamattae</taxon>
    </lineage>
</organism>
<evidence type="ECO:0000256" key="1">
    <source>
        <dbReference type="ARBA" id="ARBA00022857"/>
    </source>
</evidence>
<evidence type="ECO:0000259" key="2">
    <source>
        <dbReference type="SMART" id="SM00829"/>
    </source>
</evidence>
<accession>A0ABT7BW23</accession>
<dbReference type="SUPFAM" id="SSF50129">
    <property type="entry name" value="GroES-like"/>
    <property type="match status" value="1"/>
</dbReference>
<keyword evidence="4" id="KW-1185">Reference proteome</keyword>
<keyword evidence="1" id="KW-0521">NADP</keyword>
<gene>
    <name evidence="3" type="ORF">PMH09_09255</name>
</gene>
<dbReference type="PANTHER" id="PTHR44154:SF1">
    <property type="entry name" value="QUINONE OXIDOREDUCTASE"/>
    <property type="match status" value="1"/>
</dbReference>
<dbReference type="Pfam" id="PF08240">
    <property type="entry name" value="ADH_N"/>
    <property type="match status" value="1"/>
</dbReference>
<dbReference type="Proteomes" id="UP001232992">
    <property type="component" value="Unassembled WGS sequence"/>
</dbReference>
<reference evidence="3 4" key="1">
    <citation type="submission" date="2023-01" db="EMBL/GenBank/DDBJ databases">
        <title>Novel diversity within Roseofilum (Cyanobacteria; Desertifilaceae) from marine benthic mats with descriptions of four novel species.</title>
        <authorList>
            <person name="Wang Y."/>
            <person name="Berthold D.E."/>
            <person name="Hu J."/>
            <person name="Lefler F.W."/>
            <person name="Laughinghouse H.D. IV."/>
        </authorList>
    </citation>
    <scope>NUCLEOTIDE SEQUENCE [LARGE SCALE GENOMIC DNA]</scope>
    <source>
        <strain evidence="3 4">BLCC-M143</strain>
    </source>
</reference>
<dbReference type="InterPro" id="IPR011032">
    <property type="entry name" value="GroES-like_sf"/>
</dbReference>
<dbReference type="CDD" id="cd08274">
    <property type="entry name" value="MDR9"/>
    <property type="match status" value="1"/>
</dbReference>
<dbReference type="InterPro" id="IPR051603">
    <property type="entry name" value="Zinc-ADH_QOR/CCCR"/>
</dbReference>
<evidence type="ECO:0000313" key="3">
    <source>
        <dbReference type="EMBL" id="MDJ1183386.1"/>
    </source>
</evidence>
<dbReference type="EMBL" id="JAQOSQ010000007">
    <property type="protein sequence ID" value="MDJ1183386.1"/>
    <property type="molecule type" value="Genomic_DNA"/>
</dbReference>
<dbReference type="SUPFAM" id="SSF51735">
    <property type="entry name" value="NAD(P)-binding Rossmann-fold domains"/>
    <property type="match status" value="1"/>
</dbReference>
<dbReference type="PANTHER" id="PTHR44154">
    <property type="entry name" value="QUINONE OXIDOREDUCTASE"/>
    <property type="match status" value="1"/>
</dbReference>
<dbReference type="InterPro" id="IPR013149">
    <property type="entry name" value="ADH-like_C"/>
</dbReference>
<dbReference type="SMART" id="SM00829">
    <property type="entry name" value="PKS_ER"/>
    <property type="match status" value="1"/>
</dbReference>
<dbReference type="Pfam" id="PF00107">
    <property type="entry name" value="ADH_zinc_N"/>
    <property type="match status" value="1"/>
</dbReference>
<proteinExistence type="predicted"/>
<sequence>MTELMNAVILTGYGGPEKLVYTQVPKPIPQKGEVLIEVGACSVNNTDINTRTGWYAAEAEFQEILQDTKKNDEETSTGWSQSGIRFPRIQGADIVGKVVGVGAGVSQELLQQRVIVDPWVRGESFGDYKYVGSELNGGFAEYSVVPAVNVCPIQSSLSDVELATVPCSYSTAENLLTKGRVASEDLVLIMGASGGVGSSAIKLAKIRGATVIAIVGANKEHLARDCGADYVYPRNEQLAANLANHEITVGIDVVGGEYFETIVKALSIGGRYVTAGAIAGPMVSLDLRDLIYKDIEMIGATRFRAEVFQNLLGYIEQGLLYPSVARVFSLSKMEEAQKFFQSKIFFGKVVITPENKA</sequence>
<comment type="caution">
    <text evidence="3">The sequence shown here is derived from an EMBL/GenBank/DDBJ whole genome shotgun (WGS) entry which is preliminary data.</text>
</comment>
<dbReference type="RefSeq" id="WP_283758039.1">
    <property type="nucleotide sequence ID" value="NZ_JAQOSQ010000007.1"/>
</dbReference>
<dbReference type="Gene3D" id="3.90.180.10">
    <property type="entry name" value="Medium-chain alcohol dehydrogenases, catalytic domain"/>
    <property type="match status" value="1"/>
</dbReference>
<dbReference type="InterPro" id="IPR020843">
    <property type="entry name" value="ER"/>
</dbReference>